<reference evidence="9" key="1">
    <citation type="submission" date="2023-08" db="EMBL/GenBank/DDBJ databases">
        <title>Chromosome-level Genome Assembly of mud carp (Cirrhinus molitorella).</title>
        <authorList>
            <person name="Liu H."/>
        </authorList>
    </citation>
    <scope>NUCLEOTIDE SEQUENCE</scope>
    <source>
        <strain evidence="9">Prfri</strain>
        <tissue evidence="9">Muscle</tissue>
    </source>
</reference>
<feature type="region of interest" description="Disordered" evidence="6">
    <location>
        <begin position="124"/>
        <end position="251"/>
    </location>
</feature>
<dbReference type="GO" id="GO:0005829">
    <property type="term" value="C:cytosol"/>
    <property type="evidence" value="ECO:0007669"/>
    <property type="project" value="UniProtKB-SubCell"/>
</dbReference>
<feature type="compositionally biased region" description="Low complexity" evidence="6">
    <location>
        <begin position="54"/>
        <end position="71"/>
    </location>
</feature>
<keyword evidence="10" id="KW-1185">Reference proteome</keyword>
<keyword evidence="5" id="KW-0395">Inflammatory response</keyword>
<comment type="subcellular location">
    <subcellularLocation>
        <location evidence="1">Cytoplasm</location>
        <location evidence="1">Cytosol</location>
    </subcellularLocation>
</comment>
<dbReference type="PROSITE" id="PS50209">
    <property type="entry name" value="CARD"/>
    <property type="match status" value="1"/>
</dbReference>
<dbReference type="PROSITE" id="PS51830">
    <property type="entry name" value="FIIND"/>
    <property type="match status" value="1"/>
</dbReference>
<evidence type="ECO:0000313" key="10">
    <source>
        <dbReference type="Proteomes" id="UP001187343"/>
    </source>
</evidence>
<evidence type="ECO:0000256" key="6">
    <source>
        <dbReference type="SAM" id="MobiDB-lite"/>
    </source>
</evidence>
<dbReference type="EMBL" id="JAUYZG010000001">
    <property type="protein sequence ID" value="KAK2915637.1"/>
    <property type="molecule type" value="Genomic_DNA"/>
</dbReference>
<evidence type="ECO:0000256" key="3">
    <source>
        <dbReference type="ARBA" id="ARBA00022588"/>
    </source>
</evidence>
<dbReference type="Pfam" id="PF23679">
    <property type="entry name" value="UPA-FIIND"/>
    <property type="match status" value="1"/>
</dbReference>
<evidence type="ECO:0000256" key="5">
    <source>
        <dbReference type="ARBA" id="ARBA00023198"/>
    </source>
</evidence>
<dbReference type="AlphaFoldDB" id="A0AA88TWG9"/>
<feature type="compositionally biased region" description="Basic residues" evidence="6">
    <location>
        <begin position="36"/>
        <end position="53"/>
    </location>
</feature>
<organism evidence="9 10">
    <name type="scientific">Cirrhinus molitorella</name>
    <name type="common">mud carp</name>
    <dbReference type="NCBI Taxonomy" id="172907"/>
    <lineage>
        <taxon>Eukaryota</taxon>
        <taxon>Metazoa</taxon>
        <taxon>Chordata</taxon>
        <taxon>Craniata</taxon>
        <taxon>Vertebrata</taxon>
        <taxon>Euteleostomi</taxon>
        <taxon>Actinopterygii</taxon>
        <taxon>Neopterygii</taxon>
        <taxon>Teleostei</taxon>
        <taxon>Ostariophysi</taxon>
        <taxon>Cypriniformes</taxon>
        <taxon>Cyprinidae</taxon>
        <taxon>Labeoninae</taxon>
        <taxon>Labeonini</taxon>
        <taxon>Cirrhinus</taxon>
    </lineage>
</organism>
<keyword evidence="3" id="KW-0399">Innate immunity</keyword>
<dbReference type="Pfam" id="PF13553">
    <property type="entry name" value="FIIND"/>
    <property type="match status" value="1"/>
</dbReference>
<dbReference type="GO" id="GO:0042981">
    <property type="term" value="P:regulation of apoptotic process"/>
    <property type="evidence" value="ECO:0007669"/>
    <property type="project" value="InterPro"/>
</dbReference>
<dbReference type="InterPro" id="IPR025307">
    <property type="entry name" value="FIIND_dom"/>
</dbReference>
<feature type="compositionally biased region" description="Low complexity" evidence="6">
    <location>
        <begin position="201"/>
        <end position="214"/>
    </location>
</feature>
<proteinExistence type="predicted"/>
<protein>
    <submittedName>
        <fullName evidence="9">Uncharacterized protein</fullName>
    </submittedName>
</protein>
<dbReference type="Gene3D" id="1.10.533.10">
    <property type="entry name" value="Death Domain, Fas"/>
    <property type="match status" value="1"/>
</dbReference>
<keyword evidence="2" id="KW-0963">Cytoplasm</keyword>
<dbReference type="InterPro" id="IPR011029">
    <property type="entry name" value="DEATH-like_dom_sf"/>
</dbReference>
<feature type="domain" description="FIIND" evidence="8">
    <location>
        <begin position="326"/>
        <end position="601"/>
    </location>
</feature>
<dbReference type="PANTHER" id="PTHR46985">
    <property type="entry name" value="NACHT, LRR AND PYD DOMAINS-CONTAINING PROTEIN 1"/>
    <property type="match status" value="1"/>
</dbReference>
<dbReference type="InterPro" id="IPR051249">
    <property type="entry name" value="NLRP_Inflammasome"/>
</dbReference>
<dbReference type="PANTHER" id="PTHR46985:SF2">
    <property type="entry name" value="APOPTOSIS-ASSOCIATED SPECK-LIKE PROTEIN CONTAINING A CARD"/>
    <property type="match status" value="1"/>
</dbReference>
<evidence type="ECO:0000256" key="1">
    <source>
        <dbReference type="ARBA" id="ARBA00004514"/>
    </source>
</evidence>
<feature type="compositionally biased region" description="Low complexity" evidence="6">
    <location>
        <begin position="147"/>
        <end position="158"/>
    </location>
</feature>
<dbReference type="Proteomes" id="UP001187343">
    <property type="component" value="Unassembled WGS sequence"/>
</dbReference>
<dbReference type="GO" id="GO:0006954">
    <property type="term" value="P:inflammatory response"/>
    <property type="evidence" value="ECO:0007669"/>
    <property type="project" value="UniProtKB-KW"/>
</dbReference>
<feature type="compositionally biased region" description="Low complexity" evidence="6">
    <location>
        <begin position="242"/>
        <end position="251"/>
    </location>
</feature>
<evidence type="ECO:0000256" key="2">
    <source>
        <dbReference type="ARBA" id="ARBA00022490"/>
    </source>
</evidence>
<dbReference type="GO" id="GO:0045087">
    <property type="term" value="P:innate immune response"/>
    <property type="evidence" value="ECO:0007669"/>
    <property type="project" value="UniProtKB-KW"/>
</dbReference>
<feature type="compositionally biased region" description="Low complexity" evidence="6">
    <location>
        <begin position="10"/>
        <end position="24"/>
    </location>
</feature>
<evidence type="ECO:0000259" key="8">
    <source>
        <dbReference type="PROSITE" id="PS51830"/>
    </source>
</evidence>
<accession>A0AA88TWG9</accession>
<feature type="region of interest" description="Disordered" evidence="6">
    <location>
        <begin position="1"/>
        <end position="71"/>
    </location>
</feature>
<evidence type="ECO:0000259" key="7">
    <source>
        <dbReference type="PROSITE" id="PS50209"/>
    </source>
</evidence>
<name>A0AA88TWG9_9TELE</name>
<evidence type="ECO:0000256" key="4">
    <source>
        <dbReference type="ARBA" id="ARBA00022859"/>
    </source>
</evidence>
<feature type="compositionally biased region" description="Pro residues" evidence="6">
    <location>
        <begin position="226"/>
        <end position="241"/>
    </location>
</feature>
<feature type="domain" description="CARD" evidence="7">
    <location>
        <begin position="608"/>
        <end position="671"/>
    </location>
</feature>
<comment type="caution">
    <text evidence="9">The sequence shown here is derived from an EMBL/GenBank/DDBJ whole genome shotgun (WGS) entry which is preliminary data.</text>
</comment>
<dbReference type="SUPFAM" id="SSF47986">
    <property type="entry name" value="DEATH domain"/>
    <property type="match status" value="1"/>
</dbReference>
<evidence type="ECO:0000313" key="9">
    <source>
        <dbReference type="EMBL" id="KAK2915637.1"/>
    </source>
</evidence>
<keyword evidence="4" id="KW-0391">Immunity</keyword>
<gene>
    <name evidence="9" type="ORF">Q8A67_000011</name>
</gene>
<sequence>MFPNDKSPEAAVSSPATTQATTTPQDPPSEPAAATRGRRPSRAAAHPPRRRPTPSRSPSKRQLPSPASSYASAISSVPATGKLTVAGLRQALTNAGVVYPRRATKAERPDLFISLQSGEPLFFTPPPKAAVRAASGRSAPYSRPGQTTTASRTGSRSSCPAKRPSASLGRALDTEAASPPPPPCSSEHQLAGDVHDRQAVASPSHHISTSTPSAAKNHPQLIPHLTPNPLPYPWPAAPPSHPSASMPPLMAQAPAPQFPLLLEHLPYPPPPQQNPLPLPLEPLPFLPTITAVPTPAGAFSMFSNPKPSELNIDPPLTCQTCINIVDSDQWVQIEALAYTEEGISMFRFSTVPGRYKCIRTRMRWVCDCEVTFQYHVIDGQFLNTQLEHLQYNRIGPVIDVTVISGKLDEVHLPHYLCLGNSDPSLKDDVKVLSVKDEGIYVEPVQLTRFHAKIVQPSFSLKTLIINWIMQWDEHCNLLLYMCFKDPLILHVYFFPLDEHLKEVVEKEEKSSYPIKHPRPDKAFRMKTPHFLKVPGASVHPKEGITLRRDTVPNFFKVKKQLENDLEMTLTRDEVHGRDCNIVWTATIEKDELDQINPKKDEQHLHLNSDTDKAAFYDNNFADLIRRVINVKIVADQLLQQDIIHKEQYSQITHDSLTSADSMRKICDIMRKCSVTVKAKLITILQDEKLYDFRTSV</sequence>
<dbReference type="InterPro" id="IPR001315">
    <property type="entry name" value="CARD"/>
</dbReference>